<proteinExistence type="predicted"/>
<evidence type="ECO:0000259" key="1">
    <source>
        <dbReference type="Pfam" id="PF23673"/>
    </source>
</evidence>
<reference evidence="3" key="1">
    <citation type="submission" date="2011-07" db="EMBL/GenBank/DDBJ databases">
        <authorList>
            <consortium name="Caenorhabditis brenneri Sequencing and Analysis Consortium"/>
            <person name="Wilson R.K."/>
        </authorList>
    </citation>
    <scope>NUCLEOTIDE SEQUENCE [LARGE SCALE GENOMIC DNA]</scope>
    <source>
        <strain evidence="3">PB2801</strain>
    </source>
</reference>
<feature type="domain" description="DUF7154" evidence="1">
    <location>
        <begin position="37"/>
        <end position="119"/>
    </location>
</feature>
<dbReference type="Pfam" id="PF23673">
    <property type="entry name" value="DUF7154"/>
    <property type="match status" value="1"/>
</dbReference>
<organism evidence="3">
    <name type="scientific">Caenorhabditis brenneri</name>
    <name type="common">Nematode worm</name>
    <dbReference type="NCBI Taxonomy" id="135651"/>
    <lineage>
        <taxon>Eukaryota</taxon>
        <taxon>Metazoa</taxon>
        <taxon>Ecdysozoa</taxon>
        <taxon>Nematoda</taxon>
        <taxon>Chromadorea</taxon>
        <taxon>Rhabditida</taxon>
        <taxon>Rhabditina</taxon>
        <taxon>Rhabditomorpha</taxon>
        <taxon>Rhabditoidea</taxon>
        <taxon>Rhabditidae</taxon>
        <taxon>Peloderinae</taxon>
        <taxon>Caenorhabditis</taxon>
    </lineage>
</organism>
<dbReference type="InterPro" id="IPR055578">
    <property type="entry name" value="DUF7154"/>
</dbReference>
<dbReference type="AlphaFoldDB" id="G0PB13"/>
<keyword evidence="3" id="KW-1185">Reference proteome</keyword>
<evidence type="ECO:0000313" key="3">
    <source>
        <dbReference type="Proteomes" id="UP000008068"/>
    </source>
</evidence>
<evidence type="ECO:0000313" key="2">
    <source>
        <dbReference type="EMBL" id="EGT50186.1"/>
    </source>
</evidence>
<protein>
    <recommendedName>
        <fullName evidence="1">DUF7154 domain-containing protein</fullName>
    </recommendedName>
</protein>
<name>G0PB13_CAEBE</name>
<dbReference type="InParanoid" id="G0PB13"/>
<dbReference type="HOGENOM" id="CLU_1918911_0_0_1"/>
<sequence length="132" mass="15666">MLYFTNFQKLWQTYANIRFDTRNEEQIAYHYDFPPSPYATQQLTMVITFVEHPRDGSVKSLNYALTDPNGEVNTSGVTQSGETFCYDYPVVNNTIEYTLTVNYEYEKDREGYLEMRFYSGDYKIGYWLPFDN</sequence>
<dbReference type="Proteomes" id="UP000008068">
    <property type="component" value="Unassembled WGS sequence"/>
</dbReference>
<dbReference type="EMBL" id="GL380197">
    <property type="protein sequence ID" value="EGT50186.1"/>
    <property type="molecule type" value="Genomic_DNA"/>
</dbReference>
<gene>
    <name evidence="2" type="ORF">CAEBREN_11041</name>
</gene>
<accession>G0PB13</accession>